<protein>
    <submittedName>
        <fullName evidence="3">Uncharacterized protein</fullName>
    </submittedName>
</protein>
<feature type="region of interest" description="Disordered" evidence="1">
    <location>
        <begin position="1"/>
        <end position="30"/>
    </location>
</feature>
<feature type="transmembrane region" description="Helical" evidence="2">
    <location>
        <begin position="77"/>
        <end position="95"/>
    </location>
</feature>
<feature type="compositionally biased region" description="Basic and acidic residues" evidence="1">
    <location>
        <begin position="1"/>
        <end position="17"/>
    </location>
</feature>
<accession>A0ABT8L3F5</accession>
<dbReference type="Proteomes" id="UP001172083">
    <property type="component" value="Unassembled WGS sequence"/>
</dbReference>
<gene>
    <name evidence="3" type="ORF">QQ020_09530</name>
</gene>
<evidence type="ECO:0000313" key="4">
    <source>
        <dbReference type="Proteomes" id="UP001172083"/>
    </source>
</evidence>
<feature type="transmembrane region" description="Helical" evidence="2">
    <location>
        <begin position="107"/>
        <end position="128"/>
    </location>
</feature>
<keyword evidence="2" id="KW-1133">Transmembrane helix</keyword>
<proteinExistence type="predicted"/>
<evidence type="ECO:0000256" key="1">
    <source>
        <dbReference type="SAM" id="MobiDB-lite"/>
    </source>
</evidence>
<reference evidence="3" key="1">
    <citation type="submission" date="2023-06" db="EMBL/GenBank/DDBJ databases">
        <title>Genomic of Agaribacillus aureum.</title>
        <authorList>
            <person name="Wang G."/>
        </authorList>
    </citation>
    <scope>NUCLEOTIDE SEQUENCE</scope>
    <source>
        <strain evidence="3">BMA12</strain>
    </source>
</reference>
<dbReference type="EMBL" id="JAUJEB010000001">
    <property type="protein sequence ID" value="MDN5212290.1"/>
    <property type="molecule type" value="Genomic_DNA"/>
</dbReference>
<keyword evidence="2" id="KW-0472">Membrane</keyword>
<organism evidence="3 4">
    <name type="scientific">Agaribacillus aureus</name>
    <dbReference type="NCBI Taxonomy" id="3051825"/>
    <lineage>
        <taxon>Bacteria</taxon>
        <taxon>Pseudomonadati</taxon>
        <taxon>Bacteroidota</taxon>
        <taxon>Cytophagia</taxon>
        <taxon>Cytophagales</taxon>
        <taxon>Splendidivirgaceae</taxon>
        <taxon>Agaribacillus</taxon>
    </lineage>
</organism>
<sequence>MKDSKDKNIQEELDKNPGRIGVKPSSGLSEDEKAYQLIYRELRKAPDYALPDGFADKVAEKVRPKHRASLLTRDYKLLFLAIAGLLLLSFSMFWLLNLNISLRALSISTNMTATIIIGIIGIVIIQIADQKLLRSKIFRSLK</sequence>
<keyword evidence="4" id="KW-1185">Reference proteome</keyword>
<name>A0ABT8L3F5_9BACT</name>
<keyword evidence="2" id="KW-0812">Transmembrane</keyword>
<dbReference type="RefSeq" id="WP_346757609.1">
    <property type="nucleotide sequence ID" value="NZ_JAUJEB010000001.1"/>
</dbReference>
<comment type="caution">
    <text evidence="3">The sequence shown here is derived from an EMBL/GenBank/DDBJ whole genome shotgun (WGS) entry which is preliminary data.</text>
</comment>
<evidence type="ECO:0000313" key="3">
    <source>
        <dbReference type="EMBL" id="MDN5212290.1"/>
    </source>
</evidence>
<evidence type="ECO:0000256" key="2">
    <source>
        <dbReference type="SAM" id="Phobius"/>
    </source>
</evidence>